<name>L0K573_9EURY</name>
<feature type="domain" description="UspA" evidence="2">
    <location>
        <begin position="1"/>
        <end position="142"/>
    </location>
</feature>
<dbReference type="InterPro" id="IPR006015">
    <property type="entry name" value="Universal_stress_UspA"/>
</dbReference>
<evidence type="ECO:0000313" key="4">
    <source>
        <dbReference type="Proteomes" id="UP000010878"/>
    </source>
</evidence>
<dbReference type="OrthoDB" id="105697at2157"/>
<dbReference type="STRING" id="694430.Natoc_3813"/>
<dbReference type="eggNOG" id="arCOG02053">
    <property type="taxonomic scope" value="Archaea"/>
</dbReference>
<dbReference type="PANTHER" id="PTHR46268:SF6">
    <property type="entry name" value="UNIVERSAL STRESS PROTEIN UP12"/>
    <property type="match status" value="1"/>
</dbReference>
<gene>
    <name evidence="3" type="ORF">Natoc_3813</name>
</gene>
<dbReference type="InterPro" id="IPR014729">
    <property type="entry name" value="Rossmann-like_a/b/a_fold"/>
</dbReference>
<dbReference type="PANTHER" id="PTHR46268">
    <property type="entry name" value="STRESS RESPONSE PROTEIN NHAX"/>
    <property type="match status" value="1"/>
</dbReference>
<dbReference type="CDD" id="cd00293">
    <property type="entry name" value="USP-like"/>
    <property type="match status" value="1"/>
</dbReference>
<dbReference type="EMBL" id="CP003929">
    <property type="protein sequence ID" value="AGB39519.1"/>
    <property type="molecule type" value="Genomic_DNA"/>
</dbReference>
<dbReference type="Gene3D" id="3.40.50.620">
    <property type="entry name" value="HUPs"/>
    <property type="match status" value="1"/>
</dbReference>
<dbReference type="AlphaFoldDB" id="L0K573"/>
<proteinExistence type="inferred from homology"/>
<dbReference type="GeneID" id="14402743"/>
<keyword evidence="4" id="KW-1185">Reference proteome</keyword>
<reference evidence="3 4" key="1">
    <citation type="submission" date="2012-11" db="EMBL/GenBank/DDBJ databases">
        <title>FINISHED of Natronococcus occultus SP4, DSM 3396.</title>
        <authorList>
            <consortium name="DOE Joint Genome Institute"/>
            <person name="Eisen J."/>
            <person name="Huntemann M."/>
            <person name="Wei C.-L."/>
            <person name="Han J."/>
            <person name="Detter J.C."/>
            <person name="Han C."/>
            <person name="Tapia R."/>
            <person name="Chen A."/>
            <person name="Kyrpides N."/>
            <person name="Mavromatis K."/>
            <person name="Markowitz V."/>
            <person name="Szeto E."/>
            <person name="Ivanova N."/>
            <person name="Mikhailova N."/>
            <person name="Ovchinnikova G."/>
            <person name="Pagani I."/>
            <person name="Pati A."/>
            <person name="Goodwin L."/>
            <person name="Nordberg H.P."/>
            <person name="Cantor M.N."/>
            <person name="Hua S.X."/>
            <person name="Woyke T."/>
            <person name="Eisen J."/>
            <person name="Klenk H.-P."/>
            <person name="Klenk H.-P."/>
        </authorList>
    </citation>
    <scope>NUCLEOTIDE SEQUENCE [LARGE SCALE GENOMIC DNA]</scope>
    <source>
        <strain evidence="3 4">SP4</strain>
    </source>
</reference>
<dbReference type="RefSeq" id="WP_015322953.1">
    <property type="nucleotide sequence ID" value="NC_019974.1"/>
</dbReference>
<dbReference type="HOGENOM" id="CLU_049301_11_4_2"/>
<accession>L0K573</accession>
<dbReference type="SUPFAM" id="SSF52402">
    <property type="entry name" value="Adenine nucleotide alpha hydrolases-like"/>
    <property type="match status" value="1"/>
</dbReference>
<organism evidence="3 4">
    <name type="scientific">Natronococcus occultus SP4</name>
    <dbReference type="NCBI Taxonomy" id="694430"/>
    <lineage>
        <taxon>Archaea</taxon>
        <taxon>Methanobacteriati</taxon>
        <taxon>Methanobacteriota</taxon>
        <taxon>Stenosarchaea group</taxon>
        <taxon>Halobacteria</taxon>
        <taxon>Halobacteriales</taxon>
        <taxon>Natrialbaceae</taxon>
        <taxon>Natronococcus</taxon>
    </lineage>
</organism>
<dbReference type="PRINTS" id="PR01438">
    <property type="entry name" value="UNVRSLSTRESS"/>
</dbReference>
<dbReference type="KEGG" id="nou:Natoc_3813"/>
<protein>
    <submittedName>
        <fullName evidence="3">Universal stress protein UspA-like protein</fullName>
    </submittedName>
</protein>
<evidence type="ECO:0000313" key="3">
    <source>
        <dbReference type="EMBL" id="AGB39519.1"/>
    </source>
</evidence>
<sequence>MSRHVLVAVDDTEASRAAFEYALAEYPDATITVLHVFDPTHPHIYADATGGSGDRYVEFARAGRERGAALLEEVTSLAADRGREVRTVLEDGRAPGAIVDYAAEADVDHLVLGSRDGSASRLGTGSVCQTVAKRASVPVTIV</sequence>
<evidence type="ECO:0000256" key="1">
    <source>
        <dbReference type="ARBA" id="ARBA00008791"/>
    </source>
</evidence>
<comment type="similarity">
    <text evidence="1">Belongs to the universal stress protein A family.</text>
</comment>
<evidence type="ECO:0000259" key="2">
    <source>
        <dbReference type="Pfam" id="PF00582"/>
    </source>
</evidence>
<dbReference type="Pfam" id="PF00582">
    <property type="entry name" value="Usp"/>
    <property type="match status" value="1"/>
</dbReference>
<dbReference type="Proteomes" id="UP000010878">
    <property type="component" value="Chromosome"/>
</dbReference>
<dbReference type="InterPro" id="IPR006016">
    <property type="entry name" value="UspA"/>
</dbReference>